<keyword evidence="3" id="KW-1185">Reference proteome</keyword>
<organism evidence="2 3">
    <name type="scientific">Actinocatenispora rupis</name>
    <dbReference type="NCBI Taxonomy" id="519421"/>
    <lineage>
        <taxon>Bacteria</taxon>
        <taxon>Bacillati</taxon>
        <taxon>Actinomycetota</taxon>
        <taxon>Actinomycetes</taxon>
        <taxon>Micromonosporales</taxon>
        <taxon>Micromonosporaceae</taxon>
        <taxon>Actinocatenispora</taxon>
    </lineage>
</organism>
<gene>
    <name evidence="2" type="ORF">Aru02nite_69140</name>
</gene>
<dbReference type="EMBL" id="BOMB01000051">
    <property type="protein sequence ID" value="GID16025.1"/>
    <property type="molecule type" value="Genomic_DNA"/>
</dbReference>
<accession>A0A8J3NGJ7</accession>
<sequence>MCNAVQRLELRPAALPHMHLSGSSDMAECAAQLVRWPRAPHDTPVDAPGDADGPDPNRPDPVVAMRLDLTRIRDWTEAVMSWDDMEPRVRRMLTVPGAGSVAAQRIAAVARRAGDGGSRRRRHASQRLPAVLVWRRRVACTSSRRCPDEDRSPGVGLLG</sequence>
<comment type="caution">
    <text evidence="2">The sequence shown here is derived from an EMBL/GenBank/DDBJ whole genome shotgun (WGS) entry which is preliminary data.</text>
</comment>
<feature type="region of interest" description="Disordered" evidence="1">
    <location>
        <begin position="39"/>
        <end position="60"/>
    </location>
</feature>
<name>A0A8J3NGJ7_9ACTN</name>
<proteinExistence type="predicted"/>
<protein>
    <submittedName>
        <fullName evidence="2">Uncharacterized protein</fullName>
    </submittedName>
</protein>
<dbReference type="AlphaFoldDB" id="A0A8J3NGJ7"/>
<dbReference type="Proteomes" id="UP000612808">
    <property type="component" value="Unassembled WGS sequence"/>
</dbReference>
<evidence type="ECO:0000256" key="1">
    <source>
        <dbReference type="SAM" id="MobiDB-lite"/>
    </source>
</evidence>
<reference evidence="2" key="1">
    <citation type="submission" date="2021-01" db="EMBL/GenBank/DDBJ databases">
        <title>Whole genome shotgun sequence of Actinocatenispora rupis NBRC 107355.</title>
        <authorList>
            <person name="Komaki H."/>
            <person name="Tamura T."/>
        </authorList>
    </citation>
    <scope>NUCLEOTIDE SEQUENCE</scope>
    <source>
        <strain evidence="2">NBRC 107355</strain>
    </source>
</reference>
<evidence type="ECO:0000313" key="3">
    <source>
        <dbReference type="Proteomes" id="UP000612808"/>
    </source>
</evidence>
<evidence type="ECO:0000313" key="2">
    <source>
        <dbReference type="EMBL" id="GID16025.1"/>
    </source>
</evidence>